<comment type="caution">
    <text evidence="1">The sequence shown here is derived from an EMBL/GenBank/DDBJ whole genome shotgun (WGS) entry which is preliminary data.</text>
</comment>
<protein>
    <submittedName>
        <fullName evidence="1">Uncharacterized protein</fullName>
    </submittedName>
</protein>
<dbReference type="Proteomes" id="UP001056120">
    <property type="component" value="Linkage Group LG21"/>
</dbReference>
<name>A0ACB9CG33_9ASTR</name>
<evidence type="ECO:0000313" key="1">
    <source>
        <dbReference type="EMBL" id="KAI3733225.1"/>
    </source>
</evidence>
<sequence length="123" mass="14058">MLLISLFRVFDRQICGTVEMLGTKKLGYMGVSIFDCLWYRLYGEWKKDDECNPIVLSAKQTAKKDLETSCKGMSIYMLIEKTISPAYELVRQPQLQPIEGASASALWWVLIGLLTEFVAFNIH</sequence>
<keyword evidence="2" id="KW-1185">Reference proteome</keyword>
<organism evidence="1 2">
    <name type="scientific">Smallanthus sonchifolius</name>
    <dbReference type="NCBI Taxonomy" id="185202"/>
    <lineage>
        <taxon>Eukaryota</taxon>
        <taxon>Viridiplantae</taxon>
        <taxon>Streptophyta</taxon>
        <taxon>Embryophyta</taxon>
        <taxon>Tracheophyta</taxon>
        <taxon>Spermatophyta</taxon>
        <taxon>Magnoliopsida</taxon>
        <taxon>eudicotyledons</taxon>
        <taxon>Gunneridae</taxon>
        <taxon>Pentapetalae</taxon>
        <taxon>asterids</taxon>
        <taxon>campanulids</taxon>
        <taxon>Asterales</taxon>
        <taxon>Asteraceae</taxon>
        <taxon>Asteroideae</taxon>
        <taxon>Heliantheae alliance</taxon>
        <taxon>Millerieae</taxon>
        <taxon>Smallanthus</taxon>
    </lineage>
</organism>
<dbReference type="EMBL" id="CM042038">
    <property type="protein sequence ID" value="KAI3733225.1"/>
    <property type="molecule type" value="Genomic_DNA"/>
</dbReference>
<proteinExistence type="predicted"/>
<accession>A0ACB9CG33</accession>
<gene>
    <name evidence="1" type="ORF">L1987_64445</name>
</gene>
<evidence type="ECO:0000313" key="2">
    <source>
        <dbReference type="Proteomes" id="UP001056120"/>
    </source>
</evidence>
<reference evidence="2" key="1">
    <citation type="journal article" date="2022" name="Mol. Ecol. Resour.">
        <title>The genomes of chicory, endive, great burdock and yacon provide insights into Asteraceae palaeo-polyploidization history and plant inulin production.</title>
        <authorList>
            <person name="Fan W."/>
            <person name="Wang S."/>
            <person name="Wang H."/>
            <person name="Wang A."/>
            <person name="Jiang F."/>
            <person name="Liu H."/>
            <person name="Zhao H."/>
            <person name="Xu D."/>
            <person name="Zhang Y."/>
        </authorList>
    </citation>
    <scope>NUCLEOTIDE SEQUENCE [LARGE SCALE GENOMIC DNA]</scope>
    <source>
        <strain evidence="2">cv. Yunnan</strain>
    </source>
</reference>
<reference evidence="1 2" key="2">
    <citation type="journal article" date="2022" name="Mol. Ecol. Resour.">
        <title>The genomes of chicory, endive, great burdock and yacon provide insights into Asteraceae paleo-polyploidization history and plant inulin production.</title>
        <authorList>
            <person name="Fan W."/>
            <person name="Wang S."/>
            <person name="Wang H."/>
            <person name="Wang A."/>
            <person name="Jiang F."/>
            <person name="Liu H."/>
            <person name="Zhao H."/>
            <person name="Xu D."/>
            <person name="Zhang Y."/>
        </authorList>
    </citation>
    <scope>NUCLEOTIDE SEQUENCE [LARGE SCALE GENOMIC DNA]</scope>
    <source>
        <strain evidence="2">cv. Yunnan</strain>
        <tissue evidence="1">Leaves</tissue>
    </source>
</reference>